<dbReference type="InterPro" id="IPR008983">
    <property type="entry name" value="Tumour_necrosis_fac-like_dom"/>
</dbReference>
<name>A0ABQ9YV23_9CRUS</name>
<keyword evidence="6" id="KW-1185">Reference proteome</keyword>
<evidence type="ECO:0000259" key="4">
    <source>
        <dbReference type="PROSITE" id="PS50871"/>
    </source>
</evidence>
<feature type="domain" description="C1q" evidence="4">
    <location>
        <begin position="101"/>
        <end position="247"/>
    </location>
</feature>
<evidence type="ECO:0000256" key="2">
    <source>
        <dbReference type="ARBA" id="ARBA00022525"/>
    </source>
</evidence>
<dbReference type="Gene3D" id="2.60.120.40">
    <property type="match status" value="1"/>
</dbReference>
<accession>A0ABQ9YV23</accession>
<gene>
    <name evidence="5" type="ORF">OUZ56_006242</name>
</gene>
<keyword evidence="3" id="KW-0732">Signal</keyword>
<comment type="subcellular location">
    <subcellularLocation>
        <location evidence="1">Secreted</location>
    </subcellularLocation>
</comment>
<dbReference type="PANTHER" id="PTHR22923">
    <property type="entry name" value="CEREBELLIN-RELATED"/>
    <property type="match status" value="1"/>
</dbReference>
<dbReference type="Proteomes" id="UP001234178">
    <property type="component" value="Unassembled WGS sequence"/>
</dbReference>
<dbReference type="InterPro" id="IPR050822">
    <property type="entry name" value="Cerebellin_Synaptic_Org"/>
</dbReference>
<keyword evidence="2" id="KW-0964">Secreted</keyword>
<evidence type="ECO:0000256" key="3">
    <source>
        <dbReference type="ARBA" id="ARBA00022729"/>
    </source>
</evidence>
<dbReference type="Pfam" id="PF00386">
    <property type="entry name" value="C1q"/>
    <property type="match status" value="1"/>
</dbReference>
<evidence type="ECO:0000256" key="1">
    <source>
        <dbReference type="ARBA" id="ARBA00004613"/>
    </source>
</evidence>
<organism evidence="5 6">
    <name type="scientific">Daphnia magna</name>
    <dbReference type="NCBI Taxonomy" id="35525"/>
    <lineage>
        <taxon>Eukaryota</taxon>
        <taxon>Metazoa</taxon>
        <taxon>Ecdysozoa</taxon>
        <taxon>Arthropoda</taxon>
        <taxon>Crustacea</taxon>
        <taxon>Branchiopoda</taxon>
        <taxon>Diplostraca</taxon>
        <taxon>Cladocera</taxon>
        <taxon>Anomopoda</taxon>
        <taxon>Daphniidae</taxon>
        <taxon>Daphnia</taxon>
    </lineage>
</organism>
<evidence type="ECO:0000313" key="6">
    <source>
        <dbReference type="Proteomes" id="UP001234178"/>
    </source>
</evidence>
<comment type="caution">
    <text evidence="5">The sequence shown here is derived from an EMBL/GenBank/DDBJ whole genome shotgun (WGS) entry which is preliminary data.</text>
</comment>
<dbReference type="SMART" id="SM00110">
    <property type="entry name" value="C1Q"/>
    <property type="match status" value="1"/>
</dbReference>
<dbReference type="SUPFAM" id="SSF49842">
    <property type="entry name" value="TNF-like"/>
    <property type="match status" value="1"/>
</dbReference>
<dbReference type="PROSITE" id="PS50871">
    <property type="entry name" value="C1Q"/>
    <property type="match status" value="1"/>
</dbReference>
<sequence length="252" mass="28129">MSSVYSRIITRKDILPITWINFGRTQLQSSPGVNTLGPFECSGQTAVIGVPSSREDLWRAGHSLSGLYSVTGNAMVESVYCDFTKLPNDSGLQKWIGFVDVKSFPIYFCVERSTTVYNQTRTPIPFDVEKLNIGEAMNLQSGKFTAPRTGKYFFTFTGLARFPGNSSYEYLNCGIYKNGNSLYSRCYGDVVEHSTVSYETISLQSTLPLQAGDQIWLKIDSMSNRATLHGDLKTHFSGWLLEEDISKSLNVI</sequence>
<protein>
    <recommendedName>
        <fullName evidence="4">C1q domain-containing protein</fullName>
    </recommendedName>
</protein>
<proteinExistence type="predicted"/>
<evidence type="ECO:0000313" key="5">
    <source>
        <dbReference type="EMBL" id="KAK4004508.1"/>
    </source>
</evidence>
<dbReference type="EMBL" id="JAOYFB010000001">
    <property type="protein sequence ID" value="KAK4004508.1"/>
    <property type="molecule type" value="Genomic_DNA"/>
</dbReference>
<dbReference type="PANTHER" id="PTHR22923:SF62">
    <property type="entry name" value="CVP18"/>
    <property type="match status" value="1"/>
</dbReference>
<dbReference type="InterPro" id="IPR001073">
    <property type="entry name" value="C1q_dom"/>
</dbReference>
<reference evidence="5 6" key="1">
    <citation type="journal article" date="2023" name="Nucleic Acids Res.">
        <title>The hologenome of Daphnia magna reveals possible DNA methylation and microbiome-mediated evolution of the host genome.</title>
        <authorList>
            <person name="Chaturvedi A."/>
            <person name="Li X."/>
            <person name="Dhandapani V."/>
            <person name="Marshall H."/>
            <person name="Kissane S."/>
            <person name="Cuenca-Cambronero M."/>
            <person name="Asole G."/>
            <person name="Calvet F."/>
            <person name="Ruiz-Romero M."/>
            <person name="Marangio P."/>
            <person name="Guigo R."/>
            <person name="Rago D."/>
            <person name="Mirbahai L."/>
            <person name="Eastwood N."/>
            <person name="Colbourne J.K."/>
            <person name="Zhou J."/>
            <person name="Mallon E."/>
            <person name="Orsini L."/>
        </authorList>
    </citation>
    <scope>NUCLEOTIDE SEQUENCE [LARGE SCALE GENOMIC DNA]</scope>
    <source>
        <strain evidence="5">LRV0_1</strain>
    </source>
</reference>